<protein>
    <submittedName>
        <fullName evidence="1">Uncharacterized protein</fullName>
    </submittedName>
</protein>
<evidence type="ECO:0000313" key="2">
    <source>
        <dbReference type="Proteomes" id="UP000186058"/>
    </source>
</evidence>
<reference evidence="1 2" key="1">
    <citation type="submission" date="2016-03" db="EMBL/GenBank/DDBJ databases">
        <authorList>
            <person name="Sant'Anna F.H."/>
            <person name="Ambrosini A."/>
            <person name="Souza R."/>
            <person name="Bach E."/>
            <person name="Fernandes G."/>
            <person name="Balsanelli E."/>
            <person name="Baura V.A."/>
            <person name="Souza E.M."/>
            <person name="Passaglia L."/>
        </authorList>
    </citation>
    <scope>NUCLEOTIDE SEQUENCE [LARGE SCALE GENOMIC DNA]</scope>
    <source>
        <strain evidence="1 2">P26E</strain>
    </source>
</reference>
<organism evidence="1 2">
    <name type="scientific">Paenibacillus helianthi</name>
    <dbReference type="NCBI Taxonomy" id="1349432"/>
    <lineage>
        <taxon>Bacteria</taxon>
        <taxon>Bacillati</taxon>
        <taxon>Bacillota</taxon>
        <taxon>Bacilli</taxon>
        <taxon>Bacillales</taxon>
        <taxon>Paenibacillaceae</taxon>
        <taxon>Paenibacillus</taxon>
    </lineage>
</organism>
<gene>
    <name evidence="1" type="ORF">A3844_01475</name>
</gene>
<keyword evidence="2" id="KW-1185">Reference proteome</keyword>
<comment type="caution">
    <text evidence="1">The sequence shown here is derived from an EMBL/GenBank/DDBJ whole genome shotgun (WGS) entry which is preliminary data.</text>
</comment>
<accession>A0ABX3EVF8</accession>
<dbReference type="Proteomes" id="UP000186058">
    <property type="component" value="Unassembled WGS sequence"/>
</dbReference>
<name>A0ABX3EVF8_9BACL</name>
<sequence>MSFFATFLDSLLEIANSKSYNRAIETIRITQSINGQHAEGKISFSRKNVEKVVLDLKKWVNMDYEV</sequence>
<proteinExistence type="predicted"/>
<evidence type="ECO:0000313" key="1">
    <source>
        <dbReference type="EMBL" id="OKP91812.1"/>
    </source>
</evidence>
<dbReference type="EMBL" id="LVWI01000001">
    <property type="protein sequence ID" value="OKP91812.1"/>
    <property type="molecule type" value="Genomic_DNA"/>
</dbReference>